<feature type="region of interest" description="Disordered" evidence="1">
    <location>
        <begin position="162"/>
        <end position="201"/>
    </location>
</feature>
<organism evidence="2 3">
    <name type="scientific">Amycolatopsis rifamycinica</name>
    <dbReference type="NCBI Taxonomy" id="287986"/>
    <lineage>
        <taxon>Bacteria</taxon>
        <taxon>Bacillati</taxon>
        <taxon>Actinomycetota</taxon>
        <taxon>Actinomycetes</taxon>
        <taxon>Pseudonocardiales</taxon>
        <taxon>Pseudonocardiaceae</taxon>
        <taxon>Amycolatopsis</taxon>
    </lineage>
</organism>
<reference evidence="2 3" key="1">
    <citation type="submission" date="2014-05" db="EMBL/GenBank/DDBJ databases">
        <title>Draft genome sequence of Amycolatopsis rifamycinica DSM 46095.</title>
        <authorList>
            <person name="Lal R."/>
            <person name="Saxena A."/>
            <person name="Kumari R."/>
            <person name="Mukherjee U."/>
            <person name="Singh P."/>
            <person name="Sangwan N."/>
            <person name="Mahato N.K."/>
        </authorList>
    </citation>
    <scope>NUCLEOTIDE SEQUENCE [LARGE SCALE GENOMIC DNA]</scope>
    <source>
        <strain evidence="2 3">DSM 46095</strain>
    </source>
</reference>
<gene>
    <name evidence="2" type="ORF">DV20_16945</name>
</gene>
<protein>
    <submittedName>
        <fullName evidence="2">Uncharacterized protein</fullName>
    </submittedName>
</protein>
<dbReference type="Pfam" id="PF13238">
    <property type="entry name" value="AAA_18"/>
    <property type="match status" value="1"/>
</dbReference>
<evidence type="ECO:0000313" key="3">
    <source>
        <dbReference type="Proteomes" id="UP000027345"/>
    </source>
</evidence>
<dbReference type="STRING" id="287986.DV20_16945"/>
<dbReference type="RefSeq" id="WP_063607812.1">
    <property type="nucleotide sequence ID" value="NZ_JMQI01000030.1"/>
</dbReference>
<feature type="compositionally biased region" description="Basic and acidic residues" evidence="1">
    <location>
        <begin position="162"/>
        <end position="184"/>
    </location>
</feature>
<dbReference type="eggNOG" id="COG0645">
    <property type="taxonomic scope" value="Bacteria"/>
</dbReference>
<dbReference type="Proteomes" id="UP000027345">
    <property type="component" value="Unassembled WGS sequence"/>
</dbReference>
<dbReference type="OrthoDB" id="9799092at2"/>
<dbReference type="Gene3D" id="3.40.50.300">
    <property type="entry name" value="P-loop containing nucleotide triphosphate hydrolases"/>
    <property type="match status" value="1"/>
</dbReference>
<comment type="caution">
    <text evidence="2">The sequence shown here is derived from an EMBL/GenBank/DDBJ whole genome shotgun (WGS) entry which is preliminary data.</text>
</comment>
<dbReference type="InterPro" id="IPR027417">
    <property type="entry name" value="P-loop_NTPase"/>
</dbReference>
<dbReference type="AlphaFoldDB" id="A0A066U5E4"/>
<keyword evidence="3" id="KW-1185">Reference proteome</keyword>
<evidence type="ECO:0000256" key="1">
    <source>
        <dbReference type="SAM" id="MobiDB-lite"/>
    </source>
</evidence>
<proteinExistence type="predicted"/>
<dbReference type="EMBL" id="JMQI01000030">
    <property type="protein sequence ID" value="KDN21077.1"/>
    <property type="molecule type" value="Genomic_DNA"/>
</dbReference>
<sequence length="201" mass="22623">MIVWLNGTFGAGKTTTARELADLLGARTFDTEFVGYLLRTAFPEHEGDFQHLPLWRPLVVENTARVHEHAGTLVIPQTILVEAYAREIFDGLAERGVPVAHFVLHAEPAELRRRIEESADTLARQWRLDHVDRYGEALPWLRRSATLVPTDGRTPAEVARRIAERVRKPTRLPRDSPTIHDVETRNPASSASAAKDPKRAD</sequence>
<dbReference type="SUPFAM" id="SSF52540">
    <property type="entry name" value="P-loop containing nucleoside triphosphate hydrolases"/>
    <property type="match status" value="1"/>
</dbReference>
<accession>A0A066U5E4</accession>
<name>A0A066U5E4_9PSEU</name>
<evidence type="ECO:0000313" key="2">
    <source>
        <dbReference type="EMBL" id="KDN21077.1"/>
    </source>
</evidence>